<dbReference type="PANTHER" id="PTHR33375:SF1">
    <property type="entry name" value="CHROMOSOME-PARTITIONING PROTEIN PARB-RELATED"/>
    <property type="match status" value="1"/>
</dbReference>
<dbReference type="Gene3D" id="3.90.1530.10">
    <property type="entry name" value="Conserved hypothetical protein from pyrococcus furiosus pfu- 392566-001, ParB domain"/>
    <property type="match status" value="1"/>
</dbReference>
<feature type="domain" description="ParB-like N-terminal" evidence="1">
    <location>
        <begin position="2"/>
        <end position="90"/>
    </location>
</feature>
<dbReference type="PANTHER" id="PTHR33375">
    <property type="entry name" value="CHROMOSOME-PARTITIONING PROTEIN PARB-RELATED"/>
    <property type="match status" value="1"/>
</dbReference>
<dbReference type="SMART" id="SM00470">
    <property type="entry name" value="ParB"/>
    <property type="match status" value="1"/>
</dbReference>
<accession>A0ABR7NB98</accession>
<dbReference type="InterPro" id="IPR003115">
    <property type="entry name" value="ParB_N"/>
</dbReference>
<proteinExistence type="predicted"/>
<name>A0ABR7NB98_9FIRM</name>
<dbReference type="Proteomes" id="UP000657421">
    <property type="component" value="Unassembled WGS sequence"/>
</dbReference>
<dbReference type="CDD" id="cd16402">
    <property type="entry name" value="ParB_N_like_MT"/>
    <property type="match status" value="1"/>
</dbReference>
<organism evidence="2 3">
    <name type="scientific">Jingyaoa shaoxingensis</name>
    <dbReference type="NCBI Taxonomy" id="2763671"/>
    <lineage>
        <taxon>Bacteria</taxon>
        <taxon>Bacillati</taxon>
        <taxon>Bacillota</taxon>
        <taxon>Clostridia</taxon>
        <taxon>Lachnospirales</taxon>
        <taxon>Lachnospiraceae</taxon>
        <taxon>Jingyaoa</taxon>
    </lineage>
</organism>
<evidence type="ECO:0000313" key="3">
    <source>
        <dbReference type="Proteomes" id="UP000657421"/>
    </source>
</evidence>
<reference evidence="2 3" key="1">
    <citation type="submission" date="2020-08" db="EMBL/GenBank/DDBJ databases">
        <title>Genome public.</title>
        <authorList>
            <person name="Liu C."/>
            <person name="Sun Q."/>
        </authorList>
    </citation>
    <scope>NUCLEOTIDE SEQUENCE [LARGE SCALE GENOMIC DNA]</scope>
    <source>
        <strain evidence="2 3">NSJ-46</strain>
    </source>
</reference>
<evidence type="ECO:0000313" key="2">
    <source>
        <dbReference type="EMBL" id="MBC8573682.1"/>
    </source>
</evidence>
<dbReference type="SUPFAM" id="SSF110849">
    <property type="entry name" value="ParB/Sulfiredoxin"/>
    <property type="match status" value="1"/>
</dbReference>
<dbReference type="InterPro" id="IPR050336">
    <property type="entry name" value="Chromosome_partition/occlusion"/>
</dbReference>
<dbReference type="EMBL" id="JACRSZ010000011">
    <property type="protein sequence ID" value="MBC8573682.1"/>
    <property type="molecule type" value="Genomic_DNA"/>
</dbReference>
<sequence>MEKSELMKLVDITPYANNPRKNDRAIEPVMNSIREFGFNQPIVVDKDHVIIVGHTRYLAALELGLEKVPVYVAAHLSEEQARAYRLADNKTNEFSEWDAGLLELELDAVEDLDMSDYGFEDDDVELDIPKDSKDDSESLETQEYMKFAGHNVPMSDYEVELLEKKLNEYTDETGTAYGFVRHILEE</sequence>
<dbReference type="InterPro" id="IPR036086">
    <property type="entry name" value="ParB/Sulfiredoxin_sf"/>
</dbReference>
<dbReference type="Pfam" id="PF02195">
    <property type="entry name" value="ParB_N"/>
    <property type="match status" value="1"/>
</dbReference>
<comment type="caution">
    <text evidence="2">The sequence shown here is derived from an EMBL/GenBank/DDBJ whole genome shotgun (WGS) entry which is preliminary data.</text>
</comment>
<gene>
    <name evidence="2" type="ORF">H8716_11400</name>
</gene>
<protein>
    <submittedName>
        <fullName evidence="2">ParB N-terminal domain-containing protein</fullName>
    </submittedName>
</protein>
<keyword evidence="3" id="KW-1185">Reference proteome</keyword>
<evidence type="ECO:0000259" key="1">
    <source>
        <dbReference type="SMART" id="SM00470"/>
    </source>
</evidence>